<accession>A0AAI9TDL9</accession>
<dbReference type="EMBL" id="LACB01000320">
    <property type="protein sequence ID" value="KAJ9484654.1"/>
    <property type="molecule type" value="Genomic_DNA"/>
</dbReference>
<proteinExistence type="predicted"/>
<reference evidence="1" key="2">
    <citation type="journal article" date="2016" name="Fungal Biol.">
        <title>Ochratoxin A production by Penicillium thymicola.</title>
        <authorList>
            <person name="Nguyen H.D.T."/>
            <person name="McMullin D.R."/>
            <person name="Ponomareva E."/>
            <person name="Riley R."/>
            <person name="Pomraning K.R."/>
            <person name="Baker S.E."/>
            <person name="Seifert K.A."/>
        </authorList>
    </citation>
    <scope>NUCLEOTIDE SEQUENCE</scope>
    <source>
        <strain evidence="1">DAOM 180753</strain>
    </source>
</reference>
<dbReference type="Proteomes" id="UP001227192">
    <property type="component" value="Unassembled WGS sequence"/>
</dbReference>
<organism evidence="1 2">
    <name type="scientific">Penicillium thymicola</name>
    <dbReference type="NCBI Taxonomy" id="293382"/>
    <lineage>
        <taxon>Eukaryota</taxon>
        <taxon>Fungi</taxon>
        <taxon>Dikarya</taxon>
        <taxon>Ascomycota</taxon>
        <taxon>Pezizomycotina</taxon>
        <taxon>Eurotiomycetes</taxon>
        <taxon>Eurotiomycetidae</taxon>
        <taxon>Eurotiales</taxon>
        <taxon>Aspergillaceae</taxon>
        <taxon>Penicillium</taxon>
    </lineage>
</organism>
<dbReference type="AlphaFoldDB" id="A0AAI9TDL9"/>
<reference evidence="1" key="1">
    <citation type="submission" date="2015-06" db="EMBL/GenBank/DDBJ databases">
        <authorList>
            <person name="Nguyen H."/>
        </authorList>
    </citation>
    <scope>NUCLEOTIDE SEQUENCE</scope>
    <source>
        <strain evidence="1">DAOM 180753</strain>
    </source>
</reference>
<protein>
    <submittedName>
        <fullName evidence="1">Uncharacterized protein</fullName>
    </submittedName>
</protein>
<name>A0AAI9TDL9_PENTH</name>
<comment type="caution">
    <text evidence="1">The sequence shown here is derived from an EMBL/GenBank/DDBJ whole genome shotgun (WGS) entry which is preliminary data.</text>
</comment>
<keyword evidence="2" id="KW-1185">Reference proteome</keyword>
<evidence type="ECO:0000313" key="2">
    <source>
        <dbReference type="Proteomes" id="UP001227192"/>
    </source>
</evidence>
<sequence>MMDGMGQRIHFIHDEELERGKGKICGDAGVGGAYYMVLDERNPQTIHLVHWTHHSYALYQGKKERN</sequence>
<gene>
    <name evidence="1" type="ORF">VN97_g8704</name>
</gene>
<evidence type="ECO:0000313" key="1">
    <source>
        <dbReference type="EMBL" id="KAJ9484654.1"/>
    </source>
</evidence>